<dbReference type="PANTHER" id="PTHR32305">
    <property type="match status" value="1"/>
</dbReference>
<name>A0A9Q9P7E4_9MICO</name>
<dbReference type="Pfam" id="PF20148">
    <property type="entry name" value="DUF6531"/>
    <property type="match status" value="1"/>
</dbReference>
<dbReference type="InterPro" id="IPR056823">
    <property type="entry name" value="TEN-like_YD-shell"/>
</dbReference>
<gene>
    <name evidence="5" type="ORF">OE229_00710</name>
</gene>
<dbReference type="InterPro" id="IPR022385">
    <property type="entry name" value="Rhs_assc_core"/>
</dbReference>
<reference evidence="5" key="1">
    <citation type="submission" date="2022-09" db="EMBL/GenBank/DDBJ databases">
        <title>Taxonomy of Curtobacterium flaccumfaciens.</title>
        <authorList>
            <person name="Osdaghi E."/>
            <person name="Taghavi S.M."/>
            <person name="Hamidizade M."/>
            <person name="Abachi H."/>
            <person name="Fazliarab A."/>
            <person name="Baeyen S."/>
            <person name="Portier P."/>
            <person name="Van Vaerenbergh J."/>
            <person name="Jacques M.-A."/>
        </authorList>
    </citation>
    <scope>NUCLEOTIDE SEQUENCE</scope>
    <source>
        <strain evidence="5">AGQB46</strain>
    </source>
</reference>
<dbReference type="PANTHER" id="PTHR32305:SF15">
    <property type="entry name" value="PROTEIN RHSA-RELATED"/>
    <property type="match status" value="1"/>
</dbReference>
<dbReference type="RefSeq" id="WP_262139266.1">
    <property type="nucleotide sequence ID" value="NZ_CP106879.1"/>
</dbReference>
<dbReference type="NCBIfam" id="TIGR03696">
    <property type="entry name" value="Rhs_assc_core"/>
    <property type="match status" value="1"/>
</dbReference>
<feature type="domain" description="Teneurin-like YD-shell" evidence="4">
    <location>
        <begin position="687"/>
        <end position="831"/>
    </location>
</feature>
<sequence length="1809" mass="190870">MAKIHANTDPIEFDDATADALKSSLTASADAISGQKASRQSYVTTASQEFRGHFSQLFTQNAGTASSDATNIVDALETVAGWIDTMKVAAADERARRKTAREWQEREDGRNGFQDFLNDTVHYDPMPTVENEPAPKFDPPAVTTKPRDTPNPGAGGGGGGGTSSARPADLRSFATGSSTLNRALDGKPGALRGKLADFAAKCSWAHIDAGSVVTAFEQWIAANDQDVTWANTVADAFAAAGGEGEVSTVADSGLAAALAAAGVSQTRTDLQFEPPTAYGAQPTTGFSMDPVNTTTGNFLEPELDLAFTGASAALQVTRMYNSLDQHVGLFGPGWASILETRLLLDDEGASFVGADGRQVRFPRDGDGWARGVGENRWLADEGDRLVVRDNQGERIDFSPSGLWLGQRGGAGTAVRVERDADDVVVRLVHERGRSIDVDHVDGRVAVLRTSDGRRVEYGYDDRGRLVSATDAVGTRTYGWNDDDLITTVTSAAGVVEVDNTYDDQRRVVEQISPHGRSVRFAYLPGRVTVVSDHDGSRSNSYIADAKGRLVGVIDSDDRRQSMSYDRHGNLVSATERDGSVTVHAYDDRGRKTRTVTPSGGDLTYGYDDQDRVTTVVTEAGAVVTYEYVGDDRDPSVIIDPVGGRTELTWDVGLLRRVDDPTGVRIELEYDAFGELIATTNALGDTARVERDAAGRPTAAISPTGARTEYRYDATGLLESRQDADGAVWRFEYATGGRISAVIGPLGARTEYTYSPDGELHTVTDPLGRTTTGTYDDQANLARLEMPGGADWTFAHDALSRLQAVTDPAGATWSREYDVNGRLSSVVDPTGVRQDFAEDVKTGVASLRDAFDAVTVRFDAYGRPVESASDEFGSELVTYDAAGRPIELVDGEGGLTRIERDLAGRVIALTTPSGARTTYEYDLCGRPSAATDPTGARTVLEYDAHSRVVRWTLPTGDTEQIIYDAVGRVVARTTPGSGTSRFRYDAAGRVVSVRDARYGRRRFRYDAAGQLAAVVNGLGGVTTFAHDERGRLTTVTDPTGGVTTRTYDDADRITGVTDPLGRTTTAAYDAAGRQIAQTDPDGHTVTWSYDAAGRQRDVGVDGVVQFELRRDALGRTLVVTDHTRGAGRSVEHELHHDRRGLLVRRSRGSAAIGWEYDADGNRTARIDPAGTHTAFRRNAAGHVTAVERGGLGAGTFAYDAAGRIVQSATGDLVQAWSYEGGVLVAHTTTTPDGAQVTRIARDDDGRVAAIDGPDGRVDYTFDLAGQLVRAGDSTWEYDSAGRLVSETVDGVTTTHEYDRAGQLTATLRDGERTEYLHDGLGRRVRRTEPDGSTTEYTWSPLGYLAGLVTRDPSYAETARNDVWTDALGELAAVDDVEAWWDTAAAVPSLISIGGTSVLDLPGGVTAVGTKWTTPGWRDARATDASDPWAVLAGVSVAALPATVKLTATGGISIGGLEWLGARVYDPAARGFLSVDPLAPVLGSGWSGNPYSYAGNDPLHSVDPLGLRPATDADLQTYRDAHQGVFDGGWWKDNWEYVVGGAAIVGGGILMFTGVGGPAGMMLISGGIDVITQKATTGNVNWAQVAGATALGAIPGGAGSLFKAAKYGGQGLRVAENVAAPTTRVVKSLATNMAVNGAAGSGFGVAANVVTSVTSNKPITARGLLGSAGGGFVAGSVSGLAGPAGGSIAEHLQRPVESVVSKLGTSAVGSVGATAGTTVDHWISGEDMSWNDVIWSTASGAAAPHLSFGEKYTQTNFDALRKVPYTQTQTWQGLTGSGRNAVALRGGAAIGSAVGAGGDVVHDAVSGLMGW</sequence>
<dbReference type="KEGG" id="cpoi:OE229_00710"/>
<dbReference type="EMBL" id="CP106879">
    <property type="protein sequence ID" value="UYC81016.1"/>
    <property type="molecule type" value="Genomic_DNA"/>
</dbReference>
<evidence type="ECO:0000259" key="4">
    <source>
        <dbReference type="Pfam" id="PF25023"/>
    </source>
</evidence>
<organism evidence="5 6">
    <name type="scientific">Curtobacterium poinsettiae</name>
    <dbReference type="NCBI Taxonomy" id="159612"/>
    <lineage>
        <taxon>Bacteria</taxon>
        <taxon>Bacillati</taxon>
        <taxon>Actinomycetota</taxon>
        <taxon>Actinomycetes</taxon>
        <taxon>Micrococcales</taxon>
        <taxon>Microbacteriaceae</taxon>
        <taxon>Curtobacterium</taxon>
    </lineage>
</organism>
<keyword evidence="1" id="KW-0677">Repeat</keyword>
<dbReference type="SUPFAM" id="SSF63825">
    <property type="entry name" value="YWTD domain"/>
    <property type="match status" value="1"/>
</dbReference>
<evidence type="ECO:0000313" key="6">
    <source>
        <dbReference type="Proteomes" id="UP001062223"/>
    </source>
</evidence>
<dbReference type="NCBIfam" id="TIGR01643">
    <property type="entry name" value="YD_repeat_2x"/>
    <property type="match status" value="15"/>
</dbReference>
<feature type="region of interest" description="Disordered" evidence="2">
    <location>
        <begin position="100"/>
        <end position="169"/>
    </location>
</feature>
<evidence type="ECO:0000256" key="2">
    <source>
        <dbReference type="SAM" id="MobiDB-lite"/>
    </source>
</evidence>
<protein>
    <submittedName>
        <fullName evidence="5">DUF6531 domain-containing protein</fullName>
    </submittedName>
</protein>
<feature type="domain" description="DUF6531" evidence="3">
    <location>
        <begin position="289"/>
        <end position="361"/>
    </location>
</feature>
<evidence type="ECO:0000256" key="1">
    <source>
        <dbReference type="ARBA" id="ARBA00022737"/>
    </source>
</evidence>
<feature type="compositionally biased region" description="Basic and acidic residues" evidence="2">
    <location>
        <begin position="100"/>
        <end position="110"/>
    </location>
</feature>
<dbReference type="Pfam" id="PF05593">
    <property type="entry name" value="RHS_repeat"/>
    <property type="match status" value="4"/>
</dbReference>
<dbReference type="InterPro" id="IPR050708">
    <property type="entry name" value="T6SS_VgrG/RHS"/>
</dbReference>
<proteinExistence type="predicted"/>
<dbReference type="InterPro" id="IPR045351">
    <property type="entry name" value="DUF6531"/>
</dbReference>
<dbReference type="Proteomes" id="UP001062223">
    <property type="component" value="Chromosome"/>
</dbReference>
<dbReference type="Pfam" id="PF25023">
    <property type="entry name" value="TEN_YD-shell"/>
    <property type="match status" value="3"/>
</dbReference>
<accession>A0A9Q9P7E4</accession>
<feature type="domain" description="Teneurin-like YD-shell" evidence="4">
    <location>
        <begin position="960"/>
        <end position="1100"/>
    </location>
</feature>
<evidence type="ECO:0000259" key="3">
    <source>
        <dbReference type="Pfam" id="PF20148"/>
    </source>
</evidence>
<dbReference type="InterPro" id="IPR006530">
    <property type="entry name" value="YD"/>
</dbReference>
<dbReference type="InterPro" id="IPR031325">
    <property type="entry name" value="RHS_repeat"/>
</dbReference>
<evidence type="ECO:0000313" key="5">
    <source>
        <dbReference type="EMBL" id="UYC81016.1"/>
    </source>
</evidence>
<dbReference type="Gene3D" id="2.180.10.10">
    <property type="entry name" value="RHS repeat-associated core"/>
    <property type="match status" value="6"/>
</dbReference>
<dbReference type="SUPFAM" id="SSF69304">
    <property type="entry name" value="Tricorn protease N-terminal domain"/>
    <property type="match status" value="1"/>
</dbReference>
<feature type="domain" description="Teneurin-like YD-shell" evidence="4">
    <location>
        <begin position="1240"/>
        <end position="1335"/>
    </location>
</feature>
<feature type="compositionally biased region" description="Gly residues" evidence="2">
    <location>
        <begin position="153"/>
        <end position="162"/>
    </location>
</feature>